<protein>
    <recommendedName>
        <fullName evidence="3">Ribosome maturation factor RimP</fullName>
    </recommendedName>
</protein>
<dbReference type="InterPro" id="IPR028998">
    <property type="entry name" value="RimP_C"/>
</dbReference>
<proteinExistence type="inferred from homology"/>
<dbReference type="RefSeq" id="WP_249313354.1">
    <property type="nucleotide sequence ID" value="NZ_JACRSU010000003.1"/>
</dbReference>
<evidence type="ECO:0000313" key="7">
    <source>
        <dbReference type="Proteomes" id="UP000611762"/>
    </source>
</evidence>
<dbReference type="PANTHER" id="PTHR33867:SF1">
    <property type="entry name" value="RIBOSOME MATURATION FACTOR RIMP"/>
    <property type="match status" value="1"/>
</dbReference>
<reference evidence="6" key="1">
    <citation type="submission" date="2020-08" db="EMBL/GenBank/DDBJ databases">
        <title>Genome public.</title>
        <authorList>
            <person name="Liu C."/>
            <person name="Sun Q."/>
        </authorList>
    </citation>
    <scope>NUCLEOTIDE SEQUENCE</scope>
    <source>
        <strain evidence="6">H8</strain>
    </source>
</reference>
<accession>A0A926DQ85</accession>
<comment type="subcellular location">
    <subcellularLocation>
        <location evidence="3">Cytoplasm</location>
    </subcellularLocation>
</comment>
<dbReference type="Pfam" id="PF17384">
    <property type="entry name" value="DUF150_C"/>
    <property type="match status" value="1"/>
</dbReference>
<dbReference type="GO" id="GO:0000028">
    <property type="term" value="P:ribosomal small subunit assembly"/>
    <property type="evidence" value="ECO:0007669"/>
    <property type="project" value="TreeGrafter"/>
</dbReference>
<dbReference type="Gene3D" id="3.30.300.70">
    <property type="entry name" value="RimP-like superfamily, N-terminal"/>
    <property type="match status" value="1"/>
</dbReference>
<name>A0A926DQ85_9FIRM</name>
<dbReference type="SUPFAM" id="SSF74942">
    <property type="entry name" value="YhbC-like, C-terminal domain"/>
    <property type="match status" value="1"/>
</dbReference>
<sequence length="153" mass="17013">MAFNKIESQVLKYLEPIAAEADVEIWDIEFQKEGPNHVLRVYLDKAGGICLDDCETVSRALEAVLDEKDPIPQAYLLEVSSAGLDRAIKYKTHFEKCMGKNVDVKLFAPVDGTKEFTAALNGFDGKTVTFQIDGEAKTLPLDKISSIRLSIEF</sequence>
<evidence type="ECO:0000259" key="5">
    <source>
        <dbReference type="Pfam" id="PF17384"/>
    </source>
</evidence>
<dbReference type="CDD" id="cd01734">
    <property type="entry name" value="YlxS_C"/>
    <property type="match status" value="1"/>
</dbReference>
<dbReference type="GO" id="GO:0005829">
    <property type="term" value="C:cytosol"/>
    <property type="evidence" value="ECO:0007669"/>
    <property type="project" value="TreeGrafter"/>
</dbReference>
<gene>
    <name evidence="3" type="primary">rimP</name>
    <name evidence="6" type="ORF">H8698_09990</name>
</gene>
<feature type="domain" description="Ribosome maturation factor RimP C-terminal" evidence="5">
    <location>
        <begin position="89"/>
        <end position="153"/>
    </location>
</feature>
<dbReference type="Proteomes" id="UP000611762">
    <property type="component" value="Unassembled WGS sequence"/>
</dbReference>
<dbReference type="EMBL" id="JACRSU010000003">
    <property type="protein sequence ID" value="MBC8541305.1"/>
    <property type="molecule type" value="Genomic_DNA"/>
</dbReference>
<keyword evidence="7" id="KW-1185">Reference proteome</keyword>
<dbReference type="PANTHER" id="PTHR33867">
    <property type="entry name" value="RIBOSOME MATURATION FACTOR RIMP"/>
    <property type="match status" value="1"/>
</dbReference>
<feature type="domain" description="Ribosome maturation factor RimP N-terminal" evidence="4">
    <location>
        <begin position="14"/>
        <end position="85"/>
    </location>
</feature>
<dbReference type="AlphaFoldDB" id="A0A926DQ85"/>
<comment type="function">
    <text evidence="3">Required for maturation of 30S ribosomal subunits.</text>
</comment>
<evidence type="ECO:0000256" key="1">
    <source>
        <dbReference type="ARBA" id="ARBA00022490"/>
    </source>
</evidence>
<keyword evidence="2 3" id="KW-0690">Ribosome biogenesis</keyword>
<evidence type="ECO:0000256" key="3">
    <source>
        <dbReference type="HAMAP-Rule" id="MF_01077"/>
    </source>
</evidence>
<evidence type="ECO:0000259" key="4">
    <source>
        <dbReference type="Pfam" id="PF02576"/>
    </source>
</evidence>
<dbReference type="InterPro" id="IPR035956">
    <property type="entry name" value="RimP_N_sf"/>
</dbReference>
<dbReference type="Gene3D" id="2.30.30.180">
    <property type="entry name" value="Ribosome maturation factor RimP, C-terminal domain"/>
    <property type="match status" value="1"/>
</dbReference>
<dbReference type="InterPro" id="IPR028989">
    <property type="entry name" value="RimP_N"/>
</dbReference>
<dbReference type="Pfam" id="PF02576">
    <property type="entry name" value="RimP_N"/>
    <property type="match status" value="1"/>
</dbReference>
<dbReference type="GO" id="GO:0006412">
    <property type="term" value="P:translation"/>
    <property type="evidence" value="ECO:0007669"/>
    <property type="project" value="TreeGrafter"/>
</dbReference>
<evidence type="ECO:0000313" key="6">
    <source>
        <dbReference type="EMBL" id="MBC8541305.1"/>
    </source>
</evidence>
<comment type="similarity">
    <text evidence="3">Belongs to the RimP family.</text>
</comment>
<comment type="caution">
    <text evidence="6">The sequence shown here is derived from an EMBL/GenBank/DDBJ whole genome shotgun (WGS) entry which is preliminary data.</text>
</comment>
<evidence type="ECO:0000256" key="2">
    <source>
        <dbReference type="ARBA" id="ARBA00022517"/>
    </source>
</evidence>
<keyword evidence="1 3" id="KW-0963">Cytoplasm</keyword>
<dbReference type="InterPro" id="IPR003728">
    <property type="entry name" value="Ribosome_maturation_RimP"/>
</dbReference>
<organism evidence="6 7">
    <name type="scientific">Congzhengia minquanensis</name>
    <dbReference type="NCBI Taxonomy" id="2763657"/>
    <lineage>
        <taxon>Bacteria</taxon>
        <taxon>Bacillati</taxon>
        <taxon>Bacillota</taxon>
        <taxon>Clostridia</taxon>
        <taxon>Eubacteriales</taxon>
        <taxon>Oscillospiraceae</taxon>
        <taxon>Congzhengia</taxon>
    </lineage>
</organism>
<dbReference type="SUPFAM" id="SSF75420">
    <property type="entry name" value="YhbC-like, N-terminal domain"/>
    <property type="match status" value="1"/>
</dbReference>
<dbReference type="InterPro" id="IPR036847">
    <property type="entry name" value="RimP_C_sf"/>
</dbReference>
<dbReference type="FunFam" id="3.30.300.70:FF:000001">
    <property type="entry name" value="Ribosome maturation factor RimP"/>
    <property type="match status" value="1"/>
</dbReference>
<dbReference type="HAMAP" id="MF_01077">
    <property type="entry name" value="RimP"/>
    <property type="match status" value="1"/>
</dbReference>